<dbReference type="Proteomes" id="UP000696573">
    <property type="component" value="Unassembled WGS sequence"/>
</dbReference>
<organism evidence="2 3">
    <name type="scientific">Clonostachys rhizophaga</name>
    <dbReference type="NCBI Taxonomy" id="160324"/>
    <lineage>
        <taxon>Eukaryota</taxon>
        <taxon>Fungi</taxon>
        <taxon>Dikarya</taxon>
        <taxon>Ascomycota</taxon>
        <taxon>Pezizomycotina</taxon>
        <taxon>Sordariomycetes</taxon>
        <taxon>Hypocreomycetidae</taxon>
        <taxon>Hypocreales</taxon>
        <taxon>Bionectriaceae</taxon>
        <taxon>Clonostachys</taxon>
    </lineage>
</organism>
<proteinExistence type="predicted"/>
<evidence type="ECO:0000256" key="1">
    <source>
        <dbReference type="SAM" id="MobiDB-lite"/>
    </source>
</evidence>
<evidence type="ECO:0000313" key="2">
    <source>
        <dbReference type="EMBL" id="CAH0015288.1"/>
    </source>
</evidence>
<keyword evidence="3" id="KW-1185">Reference proteome</keyword>
<dbReference type="AlphaFoldDB" id="A0A9N9V1C9"/>
<name>A0A9N9V1C9_9HYPO</name>
<gene>
    <name evidence="2" type="ORF">CRHIZ90672A_00001133</name>
</gene>
<feature type="compositionally biased region" description="Basic and acidic residues" evidence="1">
    <location>
        <begin position="12"/>
        <end position="21"/>
    </location>
</feature>
<sequence>MDTPRNTPVKRRLGENDSRGEDQDEENETAASYARKEQCTWDHRKAPYRFESCVFTLSPSHETPDAQGLIDQNGLAAARLPDTQVDLDISSPENIHESH</sequence>
<reference evidence="2" key="1">
    <citation type="submission" date="2021-10" db="EMBL/GenBank/DDBJ databases">
        <authorList>
            <person name="Piombo E."/>
        </authorList>
    </citation>
    <scope>NUCLEOTIDE SEQUENCE</scope>
</reference>
<accession>A0A9N9V1C9</accession>
<dbReference type="OrthoDB" id="3647246at2759"/>
<feature type="region of interest" description="Disordered" evidence="1">
    <location>
        <begin position="1"/>
        <end position="37"/>
    </location>
</feature>
<comment type="caution">
    <text evidence="2">The sequence shown here is derived from an EMBL/GenBank/DDBJ whole genome shotgun (WGS) entry which is preliminary data.</text>
</comment>
<protein>
    <submittedName>
        <fullName evidence="2">Uncharacterized protein</fullName>
    </submittedName>
</protein>
<evidence type="ECO:0000313" key="3">
    <source>
        <dbReference type="Proteomes" id="UP000696573"/>
    </source>
</evidence>
<dbReference type="EMBL" id="CABFNQ020000444">
    <property type="protein sequence ID" value="CAH0015288.1"/>
    <property type="molecule type" value="Genomic_DNA"/>
</dbReference>